<evidence type="ECO:0000313" key="5">
    <source>
        <dbReference type="Proteomes" id="UP000719412"/>
    </source>
</evidence>
<feature type="compositionally biased region" description="Low complexity" evidence="2">
    <location>
        <begin position="442"/>
        <end position="455"/>
    </location>
</feature>
<dbReference type="EMBL" id="JABDTM020000499">
    <property type="protein sequence ID" value="KAH0822654.1"/>
    <property type="molecule type" value="Genomic_DNA"/>
</dbReference>
<evidence type="ECO:0000256" key="2">
    <source>
        <dbReference type="SAM" id="MobiDB-lite"/>
    </source>
</evidence>
<reference evidence="4" key="1">
    <citation type="journal article" date="2020" name="J Insects Food Feed">
        <title>The yellow mealworm (Tenebrio molitor) genome: a resource for the emerging insects as food and feed industry.</title>
        <authorList>
            <person name="Eriksson T."/>
            <person name="Andere A."/>
            <person name="Kelstrup H."/>
            <person name="Emery V."/>
            <person name="Picard C."/>
        </authorList>
    </citation>
    <scope>NUCLEOTIDE SEQUENCE</scope>
    <source>
        <strain evidence="4">Stoneville</strain>
        <tissue evidence="4">Whole head</tissue>
    </source>
</reference>
<feature type="region of interest" description="Disordered" evidence="2">
    <location>
        <begin position="346"/>
        <end position="366"/>
    </location>
</feature>
<comment type="similarity">
    <text evidence="1">Belongs to the nucleosome assembly protein (NAP) family.</text>
</comment>
<evidence type="ECO:0000256" key="1">
    <source>
        <dbReference type="ARBA" id="ARBA00009947"/>
    </source>
</evidence>
<dbReference type="Pfam" id="PF00566">
    <property type="entry name" value="RabGAP-TBC"/>
    <property type="match status" value="1"/>
</dbReference>
<organism evidence="4 5">
    <name type="scientific">Tenebrio molitor</name>
    <name type="common">Yellow mealworm beetle</name>
    <dbReference type="NCBI Taxonomy" id="7067"/>
    <lineage>
        <taxon>Eukaryota</taxon>
        <taxon>Metazoa</taxon>
        <taxon>Ecdysozoa</taxon>
        <taxon>Arthropoda</taxon>
        <taxon>Hexapoda</taxon>
        <taxon>Insecta</taxon>
        <taxon>Pterygota</taxon>
        <taxon>Neoptera</taxon>
        <taxon>Endopterygota</taxon>
        <taxon>Coleoptera</taxon>
        <taxon>Polyphaga</taxon>
        <taxon>Cucujiformia</taxon>
        <taxon>Tenebrionidae</taxon>
        <taxon>Tenebrio</taxon>
    </lineage>
</organism>
<dbReference type="GO" id="GO:0006334">
    <property type="term" value="P:nucleosome assembly"/>
    <property type="evidence" value="ECO:0007669"/>
    <property type="project" value="InterPro"/>
</dbReference>
<dbReference type="PANTHER" id="PTHR11875">
    <property type="entry name" value="TESTIS-SPECIFIC Y-ENCODED PROTEIN"/>
    <property type="match status" value="1"/>
</dbReference>
<evidence type="ECO:0000259" key="3">
    <source>
        <dbReference type="PROSITE" id="PS50086"/>
    </source>
</evidence>
<keyword evidence="5" id="KW-1185">Reference proteome</keyword>
<comment type="caution">
    <text evidence="4">The sequence shown here is derived from an EMBL/GenBank/DDBJ whole genome shotgun (WGS) entry which is preliminary data.</text>
</comment>
<dbReference type="InterPro" id="IPR035969">
    <property type="entry name" value="Rab-GAP_TBC_sf"/>
</dbReference>
<sequence length="455" mass="51966">MDGSRNPDNDKTSFWKKNSKTVPGRPSPKKDVKSSVKPKVVGTTSFQDFQASVSDAWAMDDDDFCIISGLESTKISKKVSQSAALNVLNSHRNSTDIPVTSNDKLESVSALEVDFVRNNRIPGRPQQLRCFNPPQDEDSESKLERFESVLANPPSLPELCKLSWSGIPVKVRAITWRLLSGYLPINLERRNGVLERKRQDYWNLVEKYYYAEHDETNRDIQHQINIDVPRMNPSIPLFQQKTVQIMFERILFIWSIRHPASGYVQGINDLFTSHPSICHILYEDEEDCLRHLQKLEVETADNIKSGYSIKLYFNENPYFKNEVLMKEFFYKQGHLSSVSTKIDWKKPHPITPAAREGSSKGSRKRSHSTQQTFFGWFANNEDASSDIIAEIIKDDIWVNSLHYYLVPDPDMEGTNDKEDDSSDSTSSDYEEEELFDVSTDKGSIPRSSGEGSSSK</sequence>
<dbReference type="AlphaFoldDB" id="A0A8J6LH95"/>
<protein>
    <recommendedName>
        <fullName evidence="3">Rab-GAP TBC domain-containing protein</fullName>
    </recommendedName>
</protein>
<dbReference type="SUPFAM" id="SSF143113">
    <property type="entry name" value="NAP-like"/>
    <property type="match status" value="1"/>
</dbReference>
<feature type="compositionally biased region" description="Acidic residues" evidence="2">
    <location>
        <begin position="409"/>
        <end position="435"/>
    </location>
</feature>
<dbReference type="PROSITE" id="PS50086">
    <property type="entry name" value="TBC_RABGAP"/>
    <property type="match status" value="1"/>
</dbReference>
<dbReference type="InterPro" id="IPR037231">
    <property type="entry name" value="NAP-like_sf"/>
</dbReference>
<name>A0A8J6LH95_TENMO</name>
<dbReference type="InterPro" id="IPR000195">
    <property type="entry name" value="Rab-GAP-TBC_dom"/>
</dbReference>
<evidence type="ECO:0000313" key="4">
    <source>
        <dbReference type="EMBL" id="KAH0822654.1"/>
    </source>
</evidence>
<dbReference type="GO" id="GO:0005634">
    <property type="term" value="C:nucleus"/>
    <property type="evidence" value="ECO:0007669"/>
    <property type="project" value="InterPro"/>
</dbReference>
<feature type="compositionally biased region" description="Basic and acidic residues" evidence="2">
    <location>
        <begin position="1"/>
        <end position="13"/>
    </location>
</feature>
<feature type="region of interest" description="Disordered" evidence="2">
    <location>
        <begin position="408"/>
        <end position="455"/>
    </location>
</feature>
<dbReference type="InterPro" id="IPR002164">
    <property type="entry name" value="NAP_family"/>
</dbReference>
<feature type="domain" description="Rab-GAP TBC" evidence="3">
    <location>
        <begin position="166"/>
        <end position="455"/>
    </location>
</feature>
<gene>
    <name evidence="4" type="ORF">GEV33_000138</name>
</gene>
<reference evidence="4" key="2">
    <citation type="submission" date="2021-08" db="EMBL/GenBank/DDBJ databases">
        <authorList>
            <person name="Eriksson T."/>
        </authorList>
    </citation>
    <scope>NUCLEOTIDE SEQUENCE</scope>
    <source>
        <strain evidence="4">Stoneville</strain>
        <tissue evidence="4">Whole head</tissue>
    </source>
</reference>
<proteinExistence type="inferred from homology"/>
<feature type="region of interest" description="Disordered" evidence="2">
    <location>
        <begin position="1"/>
        <end position="38"/>
    </location>
</feature>
<dbReference type="Gene3D" id="3.30.1120.90">
    <property type="entry name" value="Nucleosome assembly protein"/>
    <property type="match status" value="1"/>
</dbReference>
<dbReference type="Proteomes" id="UP000719412">
    <property type="component" value="Unassembled WGS sequence"/>
</dbReference>
<accession>A0A8J6LH95</accession>
<dbReference type="SUPFAM" id="SSF47923">
    <property type="entry name" value="Ypt/Rab-GAP domain of gyp1p"/>
    <property type="match status" value="1"/>
</dbReference>
<dbReference type="SMART" id="SM00164">
    <property type="entry name" value="TBC"/>
    <property type="match status" value="1"/>
</dbReference>